<evidence type="ECO:0000256" key="1">
    <source>
        <dbReference type="ARBA" id="ARBA00004141"/>
    </source>
</evidence>
<comment type="similarity">
    <text evidence="5">Belongs to the PIGW family.</text>
</comment>
<comment type="subcellular location">
    <subcellularLocation>
        <location evidence="5">Endoplasmic reticulum membrane</location>
        <topology evidence="5">Multi-pass membrane protein</topology>
    </subcellularLocation>
    <subcellularLocation>
        <location evidence="1">Membrane</location>
        <topology evidence="1">Multi-pass membrane protein</topology>
    </subcellularLocation>
</comment>
<dbReference type="EMBL" id="CAJHJT010000012">
    <property type="protein sequence ID" value="CAD7000450.1"/>
    <property type="molecule type" value="Genomic_DNA"/>
</dbReference>
<name>A0A811UNM2_CERCA</name>
<comment type="pathway">
    <text evidence="5">Glycolipid biosynthesis; glycosylphosphatidylinositol-anchor biosynthesis.</text>
</comment>
<comment type="function">
    <text evidence="5">A acetyltransferase, which acetylates the inositol ring of phosphatidylinositol during biosynthesis of GPI-anchor.</text>
</comment>
<feature type="transmembrane region" description="Helical" evidence="5">
    <location>
        <begin position="369"/>
        <end position="398"/>
    </location>
</feature>
<dbReference type="AlphaFoldDB" id="A0A811UNM2"/>
<dbReference type="PANTHER" id="PTHR20661">
    <property type="entry name" value="PHOSPHATIDYLINOSITOL-GLYCAN BIOSYNTHESIS CLASS W PROTEIN"/>
    <property type="match status" value="1"/>
</dbReference>
<feature type="transmembrane region" description="Helical" evidence="5">
    <location>
        <begin position="463"/>
        <end position="480"/>
    </location>
</feature>
<feature type="transmembrane region" description="Helical" evidence="5">
    <location>
        <begin position="339"/>
        <end position="357"/>
    </location>
</feature>
<feature type="transmembrane region" description="Helical" evidence="5">
    <location>
        <begin position="167"/>
        <end position="187"/>
    </location>
</feature>
<reference evidence="6" key="1">
    <citation type="submission" date="2020-11" db="EMBL/GenBank/DDBJ databases">
        <authorList>
            <person name="Whitehead M."/>
        </authorList>
    </citation>
    <scope>NUCLEOTIDE SEQUENCE</scope>
    <source>
        <strain evidence="6">EGII</strain>
    </source>
</reference>
<dbReference type="GO" id="GO:0032216">
    <property type="term" value="F:glucosaminyl-phosphatidylinositol O-acyltransferase activity"/>
    <property type="evidence" value="ECO:0007669"/>
    <property type="project" value="TreeGrafter"/>
</dbReference>
<dbReference type="GO" id="GO:0072659">
    <property type="term" value="P:protein localization to plasma membrane"/>
    <property type="evidence" value="ECO:0007669"/>
    <property type="project" value="TreeGrafter"/>
</dbReference>
<protein>
    <recommendedName>
        <fullName evidence="5">Phosphatidylinositol-glycan biosynthesis class W protein</fullName>
        <ecNumber evidence="5">2.3.-.-</ecNumber>
    </recommendedName>
</protein>
<evidence type="ECO:0000256" key="2">
    <source>
        <dbReference type="ARBA" id="ARBA00022692"/>
    </source>
</evidence>
<keyword evidence="3 5" id="KW-1133">Transmembrane helix</keyword>
<feature type="transmembrane region" description="Helical" evidence="5">
    <location>
        <begin position="230"/>
        <end position="248"/>
    </location>
</feature>
<feature type="transmembrane region" description="Helical" evidence="5">
    <location>
        <begin position="301"/>
        <end position="318"/>
    </location>
</feature>
<sequence>MNTYKDEAKLLPYELNYDRPQIPELSPQPIEESLWHTVTSSFLVLQKCMPIILFYLLSQVISKTYLPESRGKFLMEMIVIIIPTVIFADPINQYHMHLVNFFLITFVCISLIRIYKCDAHQRVYVIGANRPFIITLVRATINILATIYILFGENVKVTQNSYAISESYGICLKDMGIGLYVFSMGIVQRKSRRYERLKRNTCILLTLGLIRFICTQFFNIDQDIHEYGSHWNGFITMALTNIGGTYIYESLRSPKDRLFGGVAFMIFHQVMLHFMTEAIILNEDKPRDTLPDANREGIYSYSGFLALYLLSTFIGDCLRPRPKNVILFYNEALRMFKELAVLVLSLWGMVIVCHYTTSFSRVLCNTGYVVFVLAIATTMTFLAMLVFHVILNTLWFTTEFKKYGRIYMGRIIKKADLPYYRDFFPSIVGIMSRNGWVAIAMSYTYAHFWSLLRPHEVKHFEETLFVIGCTISVILVNYALQLAARRCNLS</sequence>
<comment type="caution">
    <text evidence="6">The sequence shown here is derived from an EMBL/GenBank/DDBJ whole genome shotgun (WGS) entry which is preliminary data.</text>
</comment>
<evidence type="ECO:0000256" key="5">
    <source>
        <dbReference type="RuleBase" id="RU280819"/>
    </source>
</evidence>
<evidence type="ECO:0000313" key="7">
    <source>
        <dbReference type="Proteomes" id="UP000606786"/>
    </source>
</evidence>
<keyword evidence="5" id="KW-0337">GPI-anchor biosynthesis</keyword>
<dbReference type="EC" id="2.3.-.-" evidence="5"/>
<dbReference type="GO" id="GO:0006506">
    <property type="term" value="P:GPI anchor biosynthetic process"/>
    <property type="evidence" value="ECO:0007669"/>
    <property type="project" value="UniProtKB-UniPathway"/>
</dbReference>
<evidence type="ECO:0000313" key="6">
    <source>
        <dbReference type="EMBL" id="CAD7000450.1"/>
    </source>
</evidence>
<dbReference type="Proteomes" id="UP000606786">
    <property type="component" value="Unassembled WGS sequence"/>
</dbReference>
<feature type="transmembrane region" description="Helical" evidence="5">
    <location>
        <begin position="69"/>
        <end position="88"/>
    </location>
</feature>
<organism evidence="6 7">
    <name type="scientific">Ceratitis capitata</name>
    <name type="common">Mediterranean fruit fly</name>
    <name type="synonym">Tephritis capitata</name>
    <dbReference type="NCBI Taxonomy" id="7213"/>
    <lineage>
        <taxon>Eukaryota</taxon>
        <taxon>Metazoa</taxon>
        <taxon>Ecdysozoa</taxon>
        <taxon>Arthropoda</taxon>
        <taxon>Hexapoda</taxon>
        <taxon>Insecta</taxon>
        <taxon>Pterygota</taxon>
        <taxon>Neoptera</taxon>
        <taxon>Endopterygota</taxon>
        <taxon>Diptera</taxon>
        <taxon>Brachycera</taxon>
        <taxon>Muscomorpha</taxon>
        <taxon>Tephritoidea</taxon>
        <taxon>Tephritidae</taxon>
        <taxon>Ceratitis</taxon>
        <taxon>Ceratitis</taxon>
    </lineage>
</organism>
<proteinExistence type="inferred from homology"/>
<feature type="transmembrane region" description="Helical" evidence="5">
    <location>
        <begin position="132"/>
        <end position="151"/>
    </location>
</feature>
<accession>A0A811UNM2</accession>
<dbReference type="InterPro" id="IPR009447">
    <property type="entry name" value="PIGW/GWT1"/>
</dbReference>
<dbReference type="UniPathway" id="UPA00196"/>
<dbReference type="GO" id="GO:0005789">
    <property type="term" value="C:endoplasmic reticulum membrane"/>
    <property type="evidence" value="ECO:0007669"/>
    <property type="project" value="UniProtKB-SubCell"/>
</dbReference>
<feature type="transmembrane region" description="Helical" evidence="5">
    <location>
        <begin position="199"/>
        <end position="218"/>
    </location>
</feature>
<dbReference type="PANTHER" id="PTHR20661:SF0">
    <property type="entry name" value="PHOSPHATIDYLINOSITOL-GLYCAN BIOSYNTHESIS CLASS W PROTEIN"/>
    <property type="match status" value="1"/>
</dbReference>
<feature type="transmembrane region" description="Helical" evidence="5">
    <location>
        <begin position="94"/>
        <end position="112"/>
    </location>
</feature>
<keyword evidence="7" id="KW-1185">Reference proteome</keyword>
<dbReference type="OrthoDB" id="15270at2759"/>
<feature type="transmembrane region" description="Helical" evidence="5">
    <location>
        <begin position="260"/>
        <end position="281"/>
    </location>
</feature>
<feature type="transmembrane region" description="Helical" evidence="5">
    <location>
        <begin position="419"/>
        <end position="443"/>
    </location>
</feature>
<keyword evidence="2 5" id="KW-0812">Transmembrane</keyword>
<keyword evidence="4 5" id="KW-0472">Membrane</keyword>
<evidence type="ECO:0000256" key="3">
    <source>
        <dbReference type="ARBA" id="ARBA00022989"/>
    </source>
</evidence>
<evidence type="ECO:0000256" key="4">
    <source>
        <dbReference type="ARBA" id="ARBA00023136"/>
    </source>
</evidence>
<dbReference type="Pfam" id="PF06423">
    <property type="entry name" value="GWT1"/>
    <property type="match status" value="1"/>
</dbReference>
<keyword evidence="5" id="KW-0808">Transferase</keyword>
<keyword evidence="5" id="KW-0012">Acyltransferase</keyword>
<keyword evidence="5" id="KW-0256">Endoplasmic reticulum</keyword>
<gene>
    <name evidence="6" type="ORF">CCAP1982_LOCUS8927</name>
</gene>